<evidence type="ECO:0000256" key="1">
    <source>
        <dbReference type="SAM" id="MobiDB-lite"/>
    </source>
</evidence>
<organism evidence="2 3">
    <name type="scientific">Cucurbitaria berberidis CBS 394.84</name>
    <dbReference type="NCBI Taxonomy" id="1168544"/>
    <lineage>
        <taxon>Eukaryota</taxon>
        <taxon>Fungi</taxon>
        <taxon>Dikarya</taxon>
        <taxon>Ascomycota</taxon>
        <taxon>Pezizomycotina</taxon>
        <taxon>Dothideomycetes</taxon>
        <taxon>Pleosporomycetidae</taxon>
        <taxon>Pleosporales</taxon>
        <taxon>Pleosporineae</taxon>
        <taxon>Cucurbitariaceae</taxon>
        <taxon>Cucurbitaria</taxon>
    </lineage>
</organism>
<protein>
    <submittedName>
        <fullName evidence="2">Uncharacterized protein</fullName>
    </submittedName>
</protein>
<dbReference type="Proteomes" id="UP000800039">
    <property type="component" value="Unassembled WGS sequence"/>
</dbReference>
<dbReference type="AlphaFoldDB" id="A0A9P4GJ02"/>
<sequence>MASIASIPARLSTEETCLAENTSDPEAIETDAVPEDQPVRTSTQICTTSSHSSFCCYYQLSPVEGAEVNVSRRFSELEHERVGRTRPDRVEAFSIAKEFSESAFGNGRSKLSEEVSASDAMGDRASTDVVVNKGQKRKRGDAAGTLQCDP</sequence>
<name>A0A9P4GJ02_9PLEO</name>
<proteinExistence type="predicted"/>
<evidence type="ECO:0000313" key="2">
    <source>
        <dbReference type="EMBL" id="KAF1846480.1"/>
    </source>
</evidence>
<dbReference type="EMBL" id="ML976616">
    <property type="protein sequence ID" value="KAF1846480.1"/>
    <property type="molecule type" value="Genomic_DNA"/>
</dbReference>
<feature type="region of interest" description="Disordered" evidence="1">
    <location>
        <begin position="105"/>
        <end position="150"/>
    </location>
</feature>
<dbReference type="RefSeq" id="XP_040789043.1">
    <property type="nucleotide sequence ID" value="XM_040936986.1"/>
</dbReference>
<keyword evidence="3" id="KW-1185">Reference proteome</keyword>
<gene>
    <name evidence="2" type="ORF">K460DRAFT_406682</name>
</gene>
<feature type="region of interest" description="Disordered" evidence="1">
    <location>
        <begin position="14"/>
        <end position="41"/>
    </location>
</feature>
<dbReference type="GeneID" id="63854236"/>
<accession>A0A9P4GJ02</accession>
<evidence type="ECO:0000313" key="3">
    <source>
        <dbReference type="Proteomes" id="UP000800039"/>
    </source>
</evidence>
<comment type="caution">
    <text evidence="2">The sequence shown here is derived from an EMBL/GenBank/DDBJ whole genome shotgun (WGS) entry which is preliminary data.</text>
</comment>
<reference evidence="2" key="1">
    <citation type="submission" date="2020-01" db="EMBL/GenBank/DDBJ databases">
        <authorList>
            <consortium name="DOE Joint Genome Institute"/>
            <person name="Haridas S."/>
            <person name="Albert R."/>
            <person name="Binder M."/>
            <person name="Bloem J."/>
            <person name="Labutti K."/>
            <person name="Salamov A."/>
            <person name="Andreopoulos B."/>
            <person name="Baker S.E."/>
            <person name="Barry K."/>
            <person name="Bills G."/>
            <person name="Bluhm B.H."/>
            <person name="Cannon C."/>
            <person name="Castanera R."/>
            <person name="Culley D.E."/>
            <person name="Daum C."/>
            <person name="Ezra D."/>
            <person name="Gonzalez J.B."/>
            <person name="Henrissat B."/>
            <person name="Kuo A."/>
            <person name="Liang C."/>
            <person name="Lipzen A."/>
            <person name="Lutzoni F."/>
            <person name="Magnuson J."/>
            <person name="Mondo S."/>
            <person name="Nolan M."/>
            <person name="Ohm R."/>
            <person name="Pangilinan J."/>
            <person name="Park H.-J."/>
            <person name="Ramirez L."/>
            <person name="Alfaro M."/>
            <person name="Sun H."/>
            <person name="Tritt A."/>
            <person name="Yoshinaga Y."/>
            <person name="Zwiers L.-H."/>
            <person name="Turgeon B.G."/>
            <person name="Goodwin S.B."/>
            <person name="Spatafora J.W."/>
            <person name="Crous P.W."/>
            <person name="Grigoriev I.V."/>
        </authorList>
    </citation>
    <scope>NUCLEOTIDE SEQUENCE</scope>
    <source>
        <strain evidence="2">CBS 394.84</strain>
    </source>
</reference>